<comment type="similarity">
    <text evidence="1 8">Belongs to the mannose-6-phosphate isomerase type 2 family.</text>
</comment>
<dbReference type="GO" id="GO:0005525">
    <property type="term" value="F:GTP binding"/>
    <property type="evidence" value="ECO:0007669"/>
    <property type="project" value="UniProtKB-KW"/>
</dbReference>
<reference evidence="12" key="1">
    <citation type="journal article" date="2020" name="mSystems">
        <title>Genome- and Community-Level Interaction Insights into Carbon Utilization and Element Cycling Functions of Hydrothermarchaeota in Hydrothermal Sediment.</title>
        <authorList>
            <person name="Zhou Z."/>
            <person name="Liu Y."/>
            <person name="Xu W."/>
            <person name="Pan J."/>
            <person name="Luo Z.H."/>
            <person name="Li M."/>
        </authorList>
    </citation>
    <scope>NUCLEOTIDE SEQUENCE [LARGE SCALE GENOMIC DNA]</scope>
    <source>
        <strain evidence="12">SpSt-788</strain>
    </source>
</reference>
<keyword evidence="3 12" id="KW-0808">Transferase</keyword>
<evidence type="ECO:0000259" key="11">
    <source>
        <dbReference type="Pfam" id="PF22640"/>
    </source>
</evidence>
<comment type="catalytic activity">
    <reaction evidence="7">
        <text>alpha-D-mannose 1-phosphate + GTP + H(+) = GDP-alpha-D-mannose + diphosphate</text>
        <dbReference type="Rhea" id="RHEA:15229"/>
        <dbReference type="ChEBI" id="CHEBI:15378"/>
        <dbReference type="ChEBI" id="CHEBI:33019"/>
        <dbReference type="ChEBI" id="CHEBI:37565"/>
        <dbReference type="ChEBI" id="CHEBI:57527"/>
        <dbReference type="ChEBI" id="CHEBI:58409"/>
        <dbReference type="EC" id="2.7.7.13"/>
    </reaction>
</comment>
<dbReference type="CDD" id="cd02213">
    <property type="entry name" value="cupin_PMI_typeII_C"/>
    <property type="match status" value="1"/>
</dbReference>
<dbReference type="PANTHER" id="PTHR46390">
    <property type="entry name" value="MANNOSE-1-PHOSPHATE GUANYLYLTRANSFERASE"/>
    <property type="match status" value="1"/>
</dbReference>
<keyword evidence="4 12" id="KW-0548">Nucleotidyltransferase</keyword>
<dbReference type="InterPro" id="IPR006375">
    <property type="entry name" value="Man1P_GuaTrfase/Man6P_Isoase"/>
</dbReference>
<evidence type="ECO:0000256" key="4">
    <source>
        <dbReference type="ARBA" id="ARBA00022695"/>
    </source>
</evidence>
<evidence type="ECO:0000256" key="5">
    <source>
        <dbReference type="ARBA" id="ARBA00022741"/>
    </source>
</evidence>
<dbReference type="Gene3D" id="3.90.550.10">
    <property type="entry name" value="Spore Coat Polysaccharide Biosynthesis Protein SpsA, Chain A"/>
    <property type="match status" value="1"/>
</dbReference>
<dbReference type="NCBIfam" id="TIGR01479">
    <property type="entry name" value="GMP_PMI"/>
    <property type="match status" value="1"/>
</dbReference>
<dbReference type="GO" id="GO:0004475">
    <property type="term" value="F:mannose-1-phosphate guanylyltransferase (GTP) activity"/>
    <property type="evidence" value="ECO:0007669"/>
    <property type="project" value="UniProtKB-EC"/>
</dbReference>
<keyword evidence="6" id="KW-0342">GTP-binding</keyword>
<dbReference type="InterPro" id="IPR014710">
    <property type="entry name" value="RmlC-like_jellyroll"/>
</dbReference>
<protein>
    <recommendedName>
        <fullName evidence="2">mannose-1-phosphate guanylyltransferase</fullName>
        <ecNumber evidence="2">2.7.7.13</ecNumber>
    </recommendedName>
</protein>
<proteinExistence type="inferred from homology"/>
<evidence type="ECO:0000259" key="10">
    <source>
        <dbReference type="Pfam" id="PF01050"/>
    </source>
</evidence>
<dbReference type="Pfam" id="PF00483">
    <property type="entry name" value="NTP_transferase"/>
    <property type="match status" value="1"/>
</dbReference>
<evidence type="ECO:0000256" key="1">
    <source>
        <dbReference type="ARBA" id="ARBA00006115"/>
    </source>
</evidence>
<dbReference type="Pfam" id="PF01050">
    <property type="entry name" value="MannoseP_isomer"/>
    <property type="match status" value="1"/>
</dbReference>
<dbReference type="InterPro" id="IPR049577">
    <property type="entry name" value="GMPP_N"/>
</dbReference>
<dbReference type="InterPro" id="IPR011051">
    <property type="entry name" value="RmlC_Cupin_sf"/>
</dbReference>
<dbReference type="InterPro" id="IPR054566">
    <property type="entry name" value="ManC/GMP-like_b-helix"/>
</dbReference>
<dbReference type="EMBL" id="DTHO01000018">
    <property type="protein sequence ID" value="HGG99206.1"/>
    <property type="molecule type" value="Genomic_DNA"/>
</dbReference>
<accession>A0A7C4EL64</accession>
<dbReference type="InterPro" id="IPR029044">
    <property type="entry name" value="Nucleotide-diphossugar_trans"/>
</dbReference>
<comment type="caution">
    <text evidence="12">The sequence shown here is derived from an EMBL/GenBank/DDBJ whole genome shotgun (WGS) entry which is preliminary data.</text>
</comment>
<dbReference type="CDD" id="cd02509">
    <property type="entry name" value="GDP-M1P_Guanylyltransferase"/>
    <property type="match status" value="1"/>
</dbReference>
<dbReference type="Gene3D" id="2.60.120.10">
    <property type="entry name" value="Jelly Rolls"/>
    <property type="match status" value="1"/>
</dbReference>
<evidence type="ECO:0000259" key="9">
    <source>
        <dbReference type="Pfam" id="PF00483"/>
    </source>
</evidence>
<evidence type="ECO:0000313" key="12">
    <source>
        <dbReference type="EMBL" id="HGG99206.1"/>
    </source>
</evidence>
<dbReference type="InterPro" id="IPR051161">
    <property type="entry name" value="Mannose-6P_isomerase_type2"/>
</dbReference>
<feature type="domain" description="Mannose-6-phosphate isomerase type II C-terminal" evidence="10">
    <location>
        <begin position="352"/>
        <end position="463"/>
    </location>
</feature>
<keyword evidence="12" id="KW-0413">Isomerase</keyword>
<dbReference type="FunFam" id="2.60.120.10:FF:000032">
    <property type="entry name" value="Mannose-1-phosphate guanylyltransferase/mannose-6-phosphate isomerase"/>
    <property type="match status" value="1"/>
</dbReference>
<dbReference type="GO" id="GO:0000271">
    <property type="term" value="P:polysaccharide biosynthetic process"/>
    <property type="evidence" value="ECO:0007669"/>
    <property type="project" value="InterPro"/>
</dbReference>
<evidence type="ECO:0000256" key="7">
    <source>
        <dbReference type="ARBA" id="ARBA00047343"/>
    </source>
</evidence>
<dbReference type="SUPFAM" id="SSF53448">
    <property type="entry name" value="Nucleotide-diphospho-sugar transferases"/>
    <property type="match status" value="1"/>
</dbReference>
<dbReference type="InterPro" id="IPR005835">
    <property type="entry name" value="NTP_transferase_dom"/>
</dbReference>
<gene>
    <name evidence="12" type="ORF">ENV75_01965</name>
</gene>
<evidence type="ECO:0000256" key="3">
    <source>
        <dbReference type="ARBA" id="ARBA00022679"/>
    </source>
</evidence>
<feature type="domain" description="MannoseP isomerase/GMP-like beta-helix" evidence="11">
    <location>
        <begin position="291"/>
        <end position="345"/>
    </location>
</feature>
<evidence type="ECO:0000256" key="2">
    <source>
        <dbReference type="ARBA" id="ARBA00012387"/>
    </source>
</evidence>
<dbReference type="InterPro" id="IPR001538">
    <property type="entry name" value="Man6P_isomerase-2_C"/>
</dbReference>
<feature type="domain" description="Nucleotidyl transferase" evidence="9">
    <location>
        <begin position="4"/>
        <end position="284"/>
    </location>
</feature>
<sequence>MKFIVLAGGSGTRLWPASRKNFPKQFLKLSFSEDKKPQSFFQRTLKRILSYEADIYIVTNEKHKFYVLNQADEVLKNTKNTRVEIVVEPVQRNTAPAIALGIKYALEKSVSPQEVFFVCPSDHLIKPDEKFLSYIKKAEYLAEKGCIVTFGIKPKRAHTGYGYIKVNTQSEDNSFYNVERFVEKPDIDTAIRYVEEECYFWNSGMFAFRADVIIEDFKRYSPELSEIFRKQYDEVIKDFQNLPDISIDYAVMEKTDRSVLIPLDIFWSDIGSWESLYEILDKDENGNAVLGEAVNIDTEGSLIVGDKRLITTIGLKDFVVVETQDALLIAKKGECQKVKEIVKILSERANPEVEEHLTVYRPWGSYTLLEKGLRYKIKRITVNPGQAVSLQMHHHRSEHWVVVKGTAKVRIGDTEQFVHENESVYVPKSTLHRLENPGKVPLEIIEVQVGEYVEEDDIKRFEDLYGRSDIQGV</sequence>
<dbReference type="PANTHER" id="PTHR46390:SF1">
    <property type="entry name" value="MANNOSE-1-PHOSPHATE GUANYLYLTRANSFERASE"/>
    <property type="match status" value="1"/>
</dbReference>
<evidence type="ECO:0000256" key="6">
    <source>
        <dbReference type="ARBA" id="ARBA00023134"/>
    </source>
</evidence>
<dbReference type="FunFam" id="3.90.550.10:FF:000046">
    <property type="entry name" value="Mannose-1-phosphate guanylyltransferase (GDP)"/>
    <property type="match status" value="1"/>
</dbReference>
<dbReference type="GO" id="GO:0016853">
    <property type="term" value="F:isomerase activity"/>
    <property type="evidence" value="ECO:0007669"/>
    <property type="project" value="UniProtKB-KW"/>
</dbReference>
<dbReference type="SUPFAM" id="SSF51182">
    <property type="entry name" value="RmlC-like cupins"/>
    <property type="match status" value="1"/>
</dbReference>
<dbReference type="GO" id="GO:0009298">
    <property type="term" value="P:GDP-mannose biosynthetic process"/>
    <property type="evidence" value="ECO:0007669"/>
    <property type="project" value="TreeGrafter"/>
</dbReference>
<dbReference type="Pfam" id="PF22640">
    <property type="entry name" value="ManC_GMP_beta-helix"/>
    <property type="match status" value="1"/>
</dbReference>
<dbReference type="EC" id="2.7.7.13" evidence="2"/>
<dbReference type="AlphaFoldDB" id="A0A7C4EL64"/>
<keyword evidence="5" id="KW-0547">Nucleotide-binding</keyword>
<name>A0A7C4EL64_9BACT</name>
<organism evidence="12">
    <name type="scientific">Thermodesulfovibrio aggregans</name>
    <dbReference type="NCBI Taxonomy" id="86166"/>
    <lineage>
        <taxon>Bacteria</taxon>
        <taxon>Pseudomonadati</taxon>
        <taxon>Nitrospirota</taxon>
        <taxon>Thermodesulfovibrionia</taxon>
        <taxon>Thermodesulfovibrionales</taxon>
        <taxon>Thermodesulfovibrionaceae</taxon>
        <taxon>Thermodesulfovibrio</taxon>
    </lineage>
</organism>
<evidence type="ECO:0000256" key="8">
    <source>
        <dbReference type="RuleBase" id="RU004190"/>
    </source>
</evidence>